<dbReference type="Pfam" id="PF01375">
    <property type="entry name" value="Enterotoxin_a"/>
    <property type="match status" value="1"/>
</dbReference>
<keyword evidence="1" id="KW-0800">Toxin</keyword>
<dbReference type="SUPFAM" id="SSF56399">
    <property type="entry name" value="ADP-ribosylation"/>
    <property type="match status" value="1"/>
</dbReference>
<organism evidence="5 6">
    <name type="scientific">Hirsutella minnesotensis 3608</name>
    <dbReference type="NCBI Taxonomy" id="1043627"/>
    <lineage>
        <taxon>Eukaryota</taxon>
        <taxon>Fungi</taxon>
        <taxon>Dikarya</taxon>
        <taxon>Ascomycota</taxon>
        <taxon>Pezizomycotina</taxon>
        <taxon>Sordariomycetes</taxon>
        <taxon>Hypocreomycetidae</taxon>
        <taxon>Hypocreales</taxon>
        <taxon>Ophiocordycipitaceae</taxon>
        <taxon>Hirsutella</taxon>
    </lineage>
</organism>
<keyword evidence="2" id="KW-0732">Signal</keyword>
<evidence type="ECO:0000313" key="5">
    <source>
        <dbReference type="EMBL" id="KJZ76703.1"/>
    </source>
</evidence>
<dbReference type="GO" id="GO:0090729">
    <property type="term" value="F:toxin activity"/>
    <property type="evidence" value="ECO:0007669"/>
    <property type="project" value="UniProtKB-KW"/>
</dbReference>
<protein>
    <submittedName>
        <fullName evidence="5">Uncharacterized protein</fullName>
    </submittedName>
</protein>
<evidence type="ECO:0000256" key="3">
    <source>
        <dbReference type="ARBA" id="ARBA00023026"/>
    </source>
</evidence>
<keyword evidence="6" id="KW-1185">Reference proteome</keyword>
<dbReference type="Proteomes" id="UP000054481">
    <property type="component" value="Unassembled WGS sequence"/>
</dbReference>
<name>A0A0F7ZVJ1_9HYPO</name>
<proteinExistence type="predicted"/>
<gene>
    <name evidence="5" type="ORF">HIM_04039</name>
</gene>
<dbReference type="Gene3D" id="3.90.210.10">
    <property type="entry name" value="Heat-Labile Enterotoxin, subunit A"/>
    <property type="match status" value="1"/>
</dbReference>
<dbReference type="InterPro" id="IPR001144">
    <property type="entry name" value="Enterotoxin_A"/>
</dbReference>
<evidence type="ECO:0000256" key="2">
    <source>
        <dbReference type="ARBA" id="ARBA00022729"/>
    </source>
</evidence>
<dbReference type="AlphaFoldDB" id="A0A0F7ZVJ1"/>
<accession>A0A0F7ZVJ1</accession>
<evidence type="ECO:0000256" key="1">
    <source>
        <dbReference type="ARBA" id="ARBA00022656"/>
    </source>
</evidence>
<reference evidence="5 6" key="1">
    <citation type="journal article" date="2014" name="Genome Biol. Evol.">
        <title>Comparative genomics and transcriptomics analyses reveal divergent lifestyle features of nematode endoparasitic fungus Hirsutella minnesotensis.</title>
        <authorList>
            <person name="Lai Y."/>
            <person name="Liu K."/>
            <person name="Zhang X."/>
            <person name="Zhang X."/>
            <person name="Li K."/>
            <person name="Wang N."/>
            <person name="Shu C."/>
            <person name="Wu Y."/>
            <person name="Wang C."/>
            <person name="Bushley K.E."/>
            <person name="Xiang M."/>
            <person name="Liu X."/>
        </authorList>
    </citation>
    <scope>NUCLEOTIDE SEQUENCE [LARGE SCALE GENOMIC DNA]</scope>
    <source>
        <strain evidence="5 6">3608</strain>
    </source>
</reference>
<keyword evidence="4" id="KW-1015">Disulfide bond</keyword>
<dbReference type="EMBL" id="KQ030510">
    <property type="protein sequence ID" value="KJZ76703.1"/>
    <property type="molecule type" value="Genomic_DNA"/>
</dbReference>
<evidence type="ECO:0000256" key="4">
    <source>
        <dbReference type="ARBA" id="ARBA00023157"/>
    </source>
</evidence>
<evidence type="ECO:0000313" key="6">
    <source>
        <dbReference type="Proteomes" id="UP000054481"/>
    </source>
</evidence>
<keyword evidence="3" id="KW-0843">Virulence</keyword>
<sequence length="116" mass="12831">MALDAQHTWVYFIRPTPIFVDASKKIGSYIGQTHNHEFPALGGVRREQILGRSKLEALPQLIERIKTLSFGAIPEMISEMSATEYASNTDYNPAPDNSVASDFVPQLAGFPEGHRA</sequence>